<dbReference type="STRING" id="694270.A0A395S2F0"/>
<gene>
    <name evidence="3" type="ORF">FLONG3_8792</name>
</gene>
<evidence type="ECO:0000256" key="1">
    <source>
        <dbReference type="SAM" id="MobiDB-lite"/>
    </source>
</evidence>
<proteinExistence type="predicted"/>
<keyword evidence="2" id="KW-0732">Signal</keyword>
<keyword evidence="4" id="KW-1185">Reference proteome</keyword>
<evidence type="ECO:0000313" key="3">
    <source>
        <dbReference type="EMBL" id="RGP66596.1"/>
    </source>
</evidence>
<accession>A0A395S2F0</accession>
<evidence type="ECO:0000313" key="4">
    <source>
        <dbReference type="Proteomes" id="UP000266234"/>
    </source>
</evidence>
<feature type="signal peptide" evidence="2">
    <location>
        <begin position="1"/>
        <end position="18"/>
    </location>
</feature>
<sequence>MLTSTLIFALPLLGSASAFTAFTERMADAWVKDNDACRQTLLSDIECNENLADMGRTGWQGVLEGDDDFTITDSICAKKCGDSLQKWQESLPKHCAGVRLPDNTLVDGRNQLCDKDAKTGKYCNVIIDEFPESDEDYSTGALPVKYLCEPCYVRRLWAFDISTYSPANGWIERMRERMDKECPKSVLAQKDALTATHDPSTTTTASSGSSQVSTTATSADETTGTPESTVLATDTAVAEVTASPTENAGMKLGSWQLEKSLVLLGLLGFYL</sequence>
<feature type="region of interest" description="Disordered" evidence="1">
    <location>
        <begin position="194"/>
        <end position="231"/>
    </location>
</feature>
<dbReference type="OrthoDB" id="5041158at2759"/>
<organism evidence="3 4">
    <name type="scientific">Fusarium longipes</name>
    <dbReference type="NCBI Taxonomy" id="694270"/>
    <lineage>
        <taxon>Eukaryota</taxon>
        <taxon>Fungi</taxon>
        <taxon>Dikarya</taxon>
        <taxon>Ascomycota</taxon>
        <taxon>Pezizomycotina</taxon>
        <taxon>Sordariomycetes</taxon>
        <taxon>Hypocreomycetidae</taxon>
        <taxon>Hypocreales</taxon>
        <taxon>Nectriaceae</taxon>
        <taxon>Fusarium</taxon>
    </lineage>
</organism>
<name>A0A395S2F0_9HYPO</name>
<dbReference type="AlphaFoldDB" id="A0A395S2F0"/>
<feature type="compositionally biased region" description="Low complexity" evidence="1">
    <location>
        <begin position="194"/>
        <end position="225"/>
    </location>
</feature>
<dbReference type="EMBL" id="PXOG01000219">
    <property type="protein sequence ID" value="RGP66596.1"/>
    <property type="molecule type" value="Genomic_DNA"/>
</dbReference>
<feature type="chain" id="PRO_5017257385" evidence="2">
    <location>
        <begin position="19"/>
        <end position="271"/>
    </location>
</feature>
<protein>
    <submittedName>
        <fullName evidence="3">Uncharacterized protein</fullName>
    </submittedName>
</protein>
<reference evidence="3 4" key="1">
    <citation type="journal article" date="2018" name="PLoS Pathog.">
        <title>Evolution of structural diversity of trichothecenes, a family of toxins produced by plant pathogenic and entomopathogenic fungi.</title>
        <authorList>
            <person name="Proctor R.H."/>
            <person name="McCormick S.P."/>
            <person name="Kim H.S."/>
            <person name="Cardoza R.E."/>
            <person name="Stanley A.M."/>
            <person name="Lindo L."/>
            <person name="Kelly A."/>
            <person name="Brown D.W."/>
            <person name="Lee T."/>
            <person name="Vaughan M.M."/>
            <person name="Alexander N.J."/>
            <person name="Busman M."/>
            <person name="Gutierrez S."/>
        </authorList>
    </citation>
    <scope>NUCLEOTIDE SEQUENCE [LARGE SCALE GENOMIC DNA]</scope>
    <source>
        <strain evidence="3 4">NRRL 20695</strain>
    </source>
</reference>
<evidence type="ECO:0000256" key="2">
    <source>
        <dbReference type="SAM" id="SignalP"/>
    </source>
</evidence>
<comment type="caution">
    <text evidence="3">The sequence shown here is derived from an EMBL/GenBank/DDBJ whole genome shotgun (WGS) entry which is preliminary data.</text>
</comment>
<dbReference type="Proteomes" id="UP000266234">
    <property type="component" value="Unassembled WGS sequence"/>
</dbReference>